<dbReference type="PANTHER" id="PTHR46211:SF1">
    <property type="entry name" value="GLYCEROPHOSPHODIESTER PHOSPHODIESTERASE, CYTOPLASMIC"/>
    <property type="match status" value="1"/>
</dbReference>
<dbReference type="Gene3D" id="3.20.20.190">
    <property type="entry name" value="Phosphatidylinositol (PI) phosphodiesterase"/>
    <property type="match status" value="1"/>
</dbReference>
<organism evidence="2 3">
    <name type="scientific">Cohnella silvisoli</name>
    <dbReference type="NCBI Taxonomy" id="2873699"/>
    <lineage>
        <taxon>Bacteria</taxon>
        <taxon>Bacillati</taxon>
        <taxon>Bacillota</taxon>
        <taxon>Bacilli</taxon>
        <taxon>Bacillales</taxon>
        <taxon>Paenibacillaceae</taxon>
        <taxon>Cohnella</taxon>
    </lineage>
</organism>
<dbReference type="RefSeq" id="WP_232186565.1">
    <property type="nucleotide sequence ID" value="NZ_JAIOAP010000009.1"/>
</dbReference>
<gene>
    <name evidence="2" type="ORF">QJS35_17435</name>
</gene>
<evidence type="ECO:0000259" key="1">
    <source>
        <dbReference type="PROSITE" id="PS51704"/>
    </source>
</evidence>
<dbReference type="InterPro" id="IPR017946">
    <property type="entry name" value="PLC-like_Pdiesterase_TIM-brl"/>
</dbReference>
<feature type="domain" description="GP-PDE" evidence="1">
    <location>
        <begin position="3"/>
        <end position="234"/>
    </location>
</feature>
<accession>A0ABV1KVZ9</accession>
<protein>
    <submittedName>
        <fullName evidence="2">Glycerophosphodiester phosphodiesterase</fullName>
    </submittedName>
</protein>
<reference evidence="2 3" key="1">
    <citation type="journal article" date="2023" name="Genome Announc.">
        <title>Pan-Genome Analyses of the Genus Cohnella and Proposal of the Novel Species Cohnella silvisoli sp. nov., Isolated from Forest Soil.</title>
        <authorList>
            <person name="Wang C."/>
            <person name="Mao L."/>
            <person name="Bao G."/>
            <person name="Zhu H."/>
        </authorList>
    </citation>
    <scope>NUCLEOTIDE SEQUENCE [LARGE SCALE GENOMIC DNA]</scope>
    <source>
        <strain evidence="2 3">NL03-T5-1</strain>
    </source>
</reference>
<dbReference type="PROSITE" id="PS51704">
    <property type="entry name" value="GP_PDE"/>
    <property type="match status" value="1"/>
</dbReference>
<dbReference type="SUPFAM" id="SSF51695">
    <property type="entry name" value="PLC-like phosphodiesterases"/>
    <property type="match status" value="1"/>
</dbReference>
<dbReference type="CDD" id="cd08556">
    <property type="entry name" value="GDPD"/>
    <property type="match status" value="1"/>
</dbReference>
<evidence type="ECO:0000313" key="3">
    <source>
        <dbReference type="Proteomes" id="UP001493487"/>
    </source>
</evidence>
<dbReference type="InterPro" id="IPR030395">
    <property type="entry name" value="GP_PDE_dom"/>
</dbReference>
<evidence type="ECO:0000313" key="2">
    <source>
        <dbReference type="EMBL" id="MEQ4484182.1"/>
    </source>
</evidence>
<keyword evidence="3" id="KW-1185">Reference proteome</keyword>
<dbReference type="EMBL" id="JASKHM010000010">
    <property type="protein sequence ID" value="MEQ4484182.1"/>
    <property type="molecule type" value="Genomic_DNA"/>
</dbReference>
<comment type="caution">
    <text evidence="2">The sequence shown here is derived from an EMBL/GenBank/DDBJ whole genome shotgun (WGS) entry which is preliminary data.</text>
</comment>
<dbReference type="PANTHER" id="PTHR46211">
    <property type="entry name" value="GLYCEROPHOSPHORYL DIESTER PHOSPHODIESTERASE"/>
    <property type="match status" value="1"/>
</dbReference>
<name>A0ABV1KVZ9_9BACL</name>
<proteinExistence type="predicted"/>
<sequence>MSTTMVAAHTGCGIHPDNTMASFLEGIDLGADVVEVDVRVTHDGIAILLHDDSPYLYTHTYEQLNHPDVRPLLDPVYQEHEIATLEHVLQVSDPLGMILNLDIKTAGAIDSTVRLIRRFGAQKRVFITGCSDRITERYPDIQVMLNTPDELSSQHSDRYDEFAESICREAKEGGYAGLNMNGLTCRSEIVDRAHASGLLVWVYTINHRPAMEWFLWHQVDAITTREPKILMELINASKKL</sequence>
<dbReference type="Pfam" id="PF03009">
    <property type="entry name" value="GDPD"/>
    <property type="match status" value="1"/>
</dbReference>
<dbReference type="Proteomes" id="UP001493487">
    <property type="component" value="Unassembled WGS sequence"/>
</dbReference>